<dbReference type="SMART" id="SM00100">
    <property type="entry name" value="cNMP"/>
    <property type="match status" value="1"/>
</dbReference>
<evidence type="ECO:0000313" key="3">
    <source>
        <dbReference type="Proteomes" id="UP001515100"/>
    </source>
</evidence>
<sequence>MAPKQKADPEVVKALAEHTSFDKSLVKQLATVGTAVNIPEGWSVIMETTPADSAYIVLSGTVEIRKAGTTIAELGAGDVFGEIALVNHSLRNASAVAAAQIRVLRLGEDAIASLLEHDKAFADTLRAYATSRIQ</sequence>
<organism evidence="2 3">
    <name type="scientific">Aeromicrobium fastidiosum</name>
    <dbReference type="NCBI Taxonomy" id="52699"/>
    <lineage>
        <taxon>Bacteria</taxon>
        <taxon>Bacillati</taxon>
        <taxon>Actinomycetota</taxon>
        <taxon>Actinomycetes</taxon>
        <taxon>Propionibacteriales</taxon>
        <taxon>Nocardioidaceae</taxon>
        <taxon>Aeromicrobium</taxon>
    </lineage>
</organism>
<dbReference type="InterPro" id="IPR014710">
    <property type="entry name" value="RmlC-like_jellyroll"/>
</dbReference>
<dbReference type="PANTHER" id="PTHR23011:SF28">
    <property type="entry name" value="CYCLIC NUCLEOTIDE-BINDING DOMAIN CONTAINING PROTEIN"/>
    <property type="match status" value="1"/>
</dbReference>
<dbReference type="RefSeq" id="WP_129181109.1">
    <property type="nucleotide sequence ID" value="NZ_JAGIOG010000001.1"/>
</dbReference>
<dbReference type="InterPro" id="IPR000595">
    <property type="entry name" value="cNMP-bd_dom"/>
</dbReference>
<dbReference type="InterPro" id="IPR018490">
    <property type="entry name" value="cNMP-bd_dom_sf"/>
</dbReference>
<dbReference type="AlphaFoldDB" id="A0A641AS93"/>
<evidence type="ECO:0000313" key="2">
    <source>
        <dbReference type="EMBL" id="KAA1380542.1"/>
    </source>
</evidence>
<dbReference type="CDD" id="cd00038">
    <property type="entry name" value="CAP_ED"/>
    <property type="match status" value="1"/>
</dbReference>
<dbReference type="Gene3D" id="2.60.120.10">
    <property type="entry name" value="Jelly Rolls"/>
    <property type="match status" value="1"/>
</dbReference>
<dbReference type="PANTHER" id="PTHR23011">
    <property type="entry name" value="CYCLIC NUCLEOTIDE-BINDING DOMAIN CONTAINING PROTEIN"/>
    <property type="match status" value="1"/>
</dbReference>
<keyword evidence="3" id="KW-1185">Reference proteome</keyword>
<dbReference type="OrthoDB" id="4619743at2"/>
<dbReference type="Pfam" id="PF00027">
    <property type="entry name" value="cNMP_binding"/>
    <property type="match status" value="1"/>
</dbReference>
<name>A0A641AS93_9ACTN</name>
<accession>A0A641AS93</accession>
<feature type="domain" description="Cyclic nucleotide-binding" evidence="1">
    <location>
        <begin position="17"/>
        <end position="115"/>
    </location>
</feature>
<dbReference type="Proteomes" id="UP001515100">
    <property type="component" value="Unassembled WGS sequence"/>
</dbReference>
<reference evidence="2" key="1">
    <citation type="submission" date="2019-09" db="EMBL/GenBank/DDBJ databases">
        <authorList>
            <person name="Li J."/>
        </authorList>
    </citation>
    <scope>NUCLEOTIDE SEQUENCE [LARGE SCALE GENOMIC DNA]</scope>
    <source>
        <strain evidence="2">NRBC 14897</strain>
    </source>
</reference>
<dbReference type="PROSITE" id="PS50042">
    <property type="entry name" value="CNMP_BINDING_3"/>
    <property type="match status" value="1"/>
</dbReference>
<protein>
    <submittedName>
        <fullName evidence="2">Cyclic nucleotide-binding domain-containing protein</fullName>
    </submittedName>
</protein>
<dbReference type="SUPFAM" id="SSF51206">
    <property type="entry name" value="cAMP-binding domain-like"/>
    <property type="match status" value="1"/>
</dbReference>
<evidence type="ECO:0000259" key="1">
    <source>
        <dbReference type="PROSITE" id="PS50042"/>
    </source>
</evidence>
<dbReference type="EMBL" id="SDPP02000001">
    <property type="protein sequence ID" value="KAA1380542.1"/>
    <property type="molecule type" value="Genomic_DNA"/>
</dbReference>
<gene>
    <name evidence="2" type="ORF">ESP62_005020</name>
</gene>
<proteinExistence type="predicted"/>
<comment type="caution">
    <text evidence="2">The sequence shown here is derived from an EMBL/GenBank/DDBJ whole genome shotgun (WGS) entry which is preliminary data.</text>
</comment>